<dbReference type="HOGENOM" id="CLU_153230_0_0_5"/>
<keyword evidence="3" id="KW-1185">Reference proteome</keyword>
<name>Q92ZW0_RHIME</name>
<dbReference type="Proteomes" id="UP000001976">
    <property type="component" value="Plasmid pSymA"/>
</dbReference>
<accession>Q92ZW0</accession>
<evidence type="ECO:0000313" key="2">
    <source>
        <dbReference type="EMBL" id="AAK64996.1"/>
    </source>
</evidence>
<organism evidence="2 3">
    <name type="scientific">Rhizobium meliloti (strain 1021)</name>
    <name type="common">Ensifer meliloti</name>
    <name type="synonym">Sinorhizobium meliloti</name>
    <dbReference type="NCBI Taxonomy" id="266834"/>
    <lineage>
        <taxon>Bacteria</taxon>
        <taxon>Pseudomonadati</taxon>
        <taxon>Pseudomonadota</taxon>
        <taxon>Alphaproteobacteria</taxon>
        <taxon>Hyphomicrobiales</taxon>
        <taxon>Rhizobiaceae</taxon>
        <taxon>Sinorhizobium/Ensifer group</taxon>
        <taxon>Sinorhizobium</taxon>
    </lineage>
</organism>
<gene>
    <name evidence="2" type="ORF">SMa0640</name>
</gene>
<geneLocation type="plasmid" evidence="2 3">
    <name>pSymA</name>
</geneLocation>
<dbReference type="EnsemblBacteria" id="AAK64996">
    <property type="protein sequence ID" value="AAK64996"/>
    <property type="gene ID" value="SMa0640"/>
</dbReference>
<reference evidence="3" key="2">
    <citation type="journal article" date="2001" name="Science">
        <title>The composite genome of the legume symbiont Sinorhizobium meliloti.</title>
        <authorList>
            <person name="Galibert F."/>
            <person name="Finan T.M."/>
            <person name="Long S.R."/>
            <person name="Puehler A."/>
            <person name="Abola P."/>
            <person name="Ampe F."/>
            <person name="Barloy-Hubler F."/>
            <person name="Barnett M.J."/>
            <person name="Becker A."/>
            <person name="Boistard P."/>
            <person name="Bothe G."/>
            <person name="Boutry M."/>
            <person name="Bowser L."/>
            <person name="Buhrmester J."/>
            <person name="Cadieu E."/>
            <person name="Capela D."/>
            <person name="Chain P."/>
            <person name="Cowie A."/>
            <person name="Davis R.W."/>
            <person name="Dreano S."/>
            <person name="Federspiel N.A."/>
            <person name="Fisher R.F."/>
            <person name="Gloux S."/>
            <person name="Godrie T."/>
            <person name="Goffeau A."/>
            <person name="Golding B."/>
            <person name="Gouzy J."/>
            <person name="Gurjal M."/>
            <person name="Hernandez-Lucas I."/>
            <person name="Hong A."/>
            <person name="Huizar L."/>
            <person name="Hyman R.W."/>
            <person name="Jones T."/>
            <person name="Kahn D."/>
            <person name="Kahn M.L."/>
            <person name="Kalman S."/>
            <person name="Keating D.H."/>
            <person name="Kiss E."/>
            <person name="Komp C."/>
            <person name="Lelaure V."/>
            <person name="Masuy D."/>
            <person name="Palm C."/>
            <person name="Peck M.C."/>
            <person name="Pohl T.M."/>
            <person name="Portetelle D."/>
            <person name="Purnelle B."/>
            <person name="Ramsperger U."/>
            <person name="Surzycki R."/>
            <person name="Thebault P."/>
            <person name="Vandenbol M."/>
            <person name="Vorhoelter F.J."/>
            <person name="Weidner S."/>
            <person name="Wells D.H."/>
            <person name="Wong K."/>
            <person name="Yeh K.-C."/>
            <person name="Batut J."/>
        </authorList>
    </citation>
    <scope>NUCLEOTIDE SEQUENCE [LARGE SCALE GENOMIC DNA]</scope>
    <source>
        <strain evidence="3">1021</strain>
        <plasmid evidence="3">Plasmid pSymA</plasmid>
    </source>
</reference>
<dbReference type="EMBL" id="AE006469">
    <property type="protein sequence ID" value="AAK64996.1"/>
    <property type="molecule type" value="Genomic_DNA"/>
</dbReference>
<proteinExistence type="predicted"/>
<evidence type="ECO:0000313" key="3">
    <source>
        <dbReference type="Proteomes" id="UP000001976"/>
    </source>
</evidence>
<dbReference type="KEGG" id="sme:SMa0640"/>
<feature type="region of interest" description="Disordered" evidence="1">
    <location>
        <begin position="75"/>
        <end position="101"/>
    </location>
</feature>
<sequence>MRRRRNAPATAKRSSKSHQTTRAGDCLKHRNPKRWSQLRKGGLNITSILLSSYLALPADSLLGRDLGEGERQLEFAGKFHRSPRQAPDSGRSLPPAGRQSRLRISAVEKQAAEAATSMKAVRIRSTASILTHDPHPLVQ</sequence>
<feature type="region of interest" description="Disordered" evidence="1">
    <location>
        <begin position="1"/>
        <end position="30"/>
    </location>
</feature>
<dbReference type="AlphaFoldDB" id="Q92ZW0"/>
<evidence type="ECO:0000256" key="1">
    <source>
        <dbReference type="SAM" id="MobiDB-lite"/>
    </source>
</evidence>
<dbReference type="PIR" id="B95304">
    <property type="entry name" value="B95304"/>
</dbReference>
<keyword evidence="2" id="KW-0614">Plasmid</keyword>
<reference evidence="2 3" key="1">
    <citation type="journal article" date="2001" name="Proc. Natl. Acad. Sci. U.S.A.">
        <title>Nucleotide sequence and predicted functions of the entire Sinorhizobium meliloti pSymA megaplasmid.</title>
        <authorList>
            <person name="Barnett M.J."/>
            <person name="Fisher R.F."/>
            <person name="Jones T."/>
            <person name="Komp C."/>
            <person name="Abola A.P."/>
            <person name="Barloy-Hubler F."/>
            <person name="Bowser L."/>
            <person name="Capela D."/>
            <person name="Galibert F."/>
            <person name="Gouzy J."/>
            <person name="Gurjal M."/>
            <person name="Hong A."/>
            <person name="Huizar L."/>
            <person name="Hyman R.W."/>
            <person name="Kahn D."/>
            <person name="Kahn M.L."/>
            <person name="Kalman S."/>
            <person name="Keating D.H."/>
            <person name="Palm C."/>
            <person name="Peck M.C."/>
            <person name="Surzycki R."/>
            <person name="Wells D.H."/>
            <person name="Yeh K.-C."/>
            <person name="Davis R.W."/>
            <person name="Federspiel N.A."/>
            <person name="Long S.R."/>
        </authorList>
    </citation>
    <scope>NUCLEOTIDE SEQUENCE [LARGE SCALE GENOMIC DNA]</scope>
    <source>
        <strain evidence="2 3">1021</strain>
        <plasmid evidence="3">Plasmid pSymA</plasmid>
    </source>
</reference>
<protein>
    <submittedName>
        <fullName evidence="2">Uncharacterized protein</fullName>
    </submittedName>
</protein>